<reference evidence="7" key="1">
    <citation type="journal article" date="2019" name="Int. J. Syst. Evol. Microbiol.">
        <title>The Global Catalogue of Microorganisms (GCM) 10K type strain sequencing project: providing services to taxonomists for standard genome sequencing and annotation.</title>
        <authorList>
            <consortium name="The Broad Institute Genomics Platform"/>
            <consortium name="The Broad Institute Genome Sequencing Center for Infectious Disease"/>
            <person name="Wu L."/>
            <person name="Ma J."/>
        </authorList>
    </citation>
    <scope>NUCLEOTIDE SEQUENCE [LARGE SCALE GENOMIC DNA]</scope>
    <source>
        <strain evidence="7">KCTC 32239</strain>
    </source>
</reference>
<dbReference type="InterPro" id="IPR045584">
    <property type="entry name" value="Pilin-like"/>
</dbReference>
<keyword evidence="3" id="KW-0812">Transmembrane</keyword>
<dbReference type="SUPFAM" id="SSF54523">
    <property type="entry name" value="Pili subunits"/>
    <property type="match status" value="1"/>
</dbReference>
<name>A0ABQ3B6X9_9GAMM</name>
<accession>A0ABQ3B6X9</accession>
<gene>
    <name evidence="6" type="ORF">GCM10011613_29200</name>
</gene>
<evidence type="ECO:0000256" key="4">
    <source>
        <dbReference type="ARBA" id="ARBA00022989"/>
    </source>
</evidence>
<evidence type="ECO:0000256" key="1">
    <source>
        <dbReference type="ARBA" id="ARBA00004167"/>
    </source>
</evidence>
<dbReference type="NCBIfam" id="TIGR02532">
    <property type="entry name" value="IV_pilin_GFxxxE"/>
    <property type="match status" value="1"/>
</dbReference>
<evidence type="ECO:0000256" key="2">
    <source>
        <dbReference type="ARBA" id="ARBA00022481"/>
    </source>
</evidence>
<evidence type="ECO:0000313" key="6">
    <source>
        <dbReference type="EMBL" id="GGY82543.1"/>
    </source>
</evidence>
<comment type="caution">
    <text evidence="6">The sequence shown here is derived from an EMBL/GenBank/DDBJ whole genome shotgun (WGS) entry which is preliminary data.</text>
</comment>
<dbReference type="InterPro" id="IPR012902">
    <property type="entry name" value="N_methyl_site"/>
</dbReference>
<protein>
    <submittedName>
        <fullName evidence="6">Type II secretion system protein</fullName>
    </submittedName>
</protein>
<organism evidence="6 7">
    <name type="scientific">Cellvibrio zantedeschiae</name>
    <dbReference type="NCBI Taxonomy" id="1237077"/>
    <lineage>
        <taxon>Bacteria</taxon>
        <taxon>Pseudomonadati</taxon>
        <taxon>Pseudomonadota</taxon>
        <taxon>Gammaproteobacteria</taxon>
        <taxon>Cellvibrionales</taxon>
        <taxon>Cellvibrionaceae</taxon>
        <taxon>Cellvibrio</taxon>
    </lineage>
</organism>
<dbReference type="PRINTS" id="PR00885">
    <property type="entry name" value="BCTERIALGSPH"/>
</dbReference>
<keyword evidence="7" id="KW-1185">Reference proteome</keyword>
<dbReference type="Proteomes" id="UP000619761">
    <property type="component" value="Unassembled WGS sequence"/>
</dbReference>
<comment type="subcellular location">
    <subcellularLocation>
        <location evidence="1">Membrane</location>
        <topology evidence="1">Single-pass membrane protein</topology>
    </subcellularLocation>
</comment>
<proteinExistence type="predicted"/>
<evidence type="ECO:0000256" key="5">
    <source>
        <dbReference type="ARBA" id="ARBA00023136"/>
    </source>
</evidence>
<dbReference type="Pfam" id="PF07963">
    <property type="entry name" value="N_methyl"/>
    <property type="match status" value="1"/>
</dbReference>
<keyword evidence="4" id="KW-1133">Transmembrane helix</keyword>
<dbReference type="EMBL" id="BMYZ01000003">
    <property type="protein sequence ID" value="GGY82543.1"/>
    <property type="molecule type" value="Genomic_DNA"/>
</dbReference>
<sequence>MKFMNQRNGFTLVEVLVVLILLGLTSALVLPKFPAIYERFKSRSEQDAFFQSLGTLPLKAYTTQKNIVLDQANALQLIELPSGWTLRIPKPIIYKANGVCLGGELTYTAKGIHTRIKLAPPYCEAVRL</sequence>
<keyword evidence="5" id="KW-0472">Membrane</keyword>
<keyword evidence="2" id="KW-0488">Methylation</keyword>
<evidence type="ECO:0000313" key="7">
    <source>
        <dbReference type="Proteomes" id="UP000619761"/>
    </source>
</evidence>
<evidence type="ECO:0000256" key="3">
    <source>
        <dbReference type="ARBA" id="ARBA00022692"/>
    </source>
</evidence>
<dbReference type="InterPro" id="IPR002416">
    <property type="entry name" value="T2SS_protein-GspH"/>
</dbReference>